<dbReference type="RefSeq" id="WP_347162868.1">
    <property type="nucleotide sequence ID" value="NZ_JBDLOB010000003.1"/>
</dbReference>
<name>A0ABV0D572_9GAMM</name>
<keyword evidence="2" id="KW-1185">Reference proteome</keyword>
<evidence type="ECO:0000313" key="1">
    <source>
        <dbReference type="EMBL" id="MEN8625624.1"/>
    </source>
</evidence>
<dbReference type="Proteomes" id="UP001414441">
    <property type="component" value="Unassembled WGS sequence"/>
</dbReference>
<proteinExistence type="predicted"/>
<dbReference type="EMBL" id="JBDLOB010000003">
    <property type="protein sequence ID" value="MEN8625624.1"/>
    <property type="molecule type" value="Genomic_DNA"/>
</dbReference>
<gene>
    <name evidence="1" type="ORF">ABFV72_06335</name>
</gene>
<evidence type="ECO:0000313" key="2">
    <source>
        <dbReference type="Proteomes" id="UP001414441"/>
    </source>
</evidence>
<accession>A0ABV0D572</accession>
<sequence>MTQILKHSFEAVSLLTTNNGMLDVTIVPAVNQPDWIIPSSLILSVDELQQQVSRYDWQQQDLAVFNLLLQDQTPDKMVVLEGNTTDHRFALQTAGDLRQLQARISEVKDVETPEQFSGANIEGREEYFDKNDVSSYLYQTVMIDDEIYLVPDLDKIAYHLIDLDG</sequence>
<reference evidence="1 2" key="1">
    <citation type="submission" date="2024-05" db="EMBL/GenBank/DDBJ databases">
        <title>Genome sequencing of Marine Estuary Bacteria, Pseudoalteromonas distincta strain FA, Psychrobacter proteolyticus strain EA, and Shewanella baltica strain CA.</title>
        <authorList>
            <person name="Dieffenbach S.A."/>
            <person name="Maclea K.S."/>
        </authorList>
    </citation>
    <scope>NUCLEOTIDE SEQUENCE [LARGE SCALE GENOMIC DNA]</scope>
    <source>
        <strain evidence="1 2">EA</strain>
    </source>
</reference>
<organism evidence="1 2">
    <name type="scientific">Psychrobacter proteolyticus</name>
    <dbReference type="NCBI Taxonomy" id="147825"/>
    <lineage>
        <taxon>Bacteria</taxon>
        <taxon>Pseudomonadati</taxon>
        <taxon>Pseudomonadota</taxon>
        <taxon>Gammaproteobacteria</taxon>
        <taxon>Moraxellales</taxon>
        <taxon>Moraxellaceae</taxon>
        <taxon>Psychrobacter</taxon>
    </lineage>
</organism>
<protein>
    <submittedName>
        <fullName evidence="1">Uncharacterized protein</fullName>
    </submittedName>
</protein>
<comment type="caution">
    <text evidence="1">The sequence shown here is derived from an EMBL/GenBank/DDBJ whole genome shotgun (WGS) entry which is preliminary data.</text>
</comment>